<protein>
    <recommendedName>
        <fullName evidence="3">Zinc ribbon domain-containing protein</fullName>
    </recommendedName>
</protein>
<name>A0A5C1AB49_9BACT</name>
<proteinExistence type="predicted"/>
<sequence>MRTTWTVKCAKCQHAWTLVGIWSEYEREAIESRPCPKCQSYTLSSPEPAATARKTIRRPFQSPIVNCRAAA</sequence>
<evidence type="ECO:0000313" key="2">
    <source>
        <dbReference type="Proteomes" id="UP000324974"/>
    </source>
</evidence>
<dbReference type="EMBL" id="CP042425">
    <property type="protein sequence ID" value="QEL15246.1"/>
    <property type="molecule type" value="Genomic_DNA"/>
</dbReference>
<gene>
    <name evidence="1" type="ORF">PX52LOC_02161</name>
</gene>
<organism evidence="1 2">
    <name type="scientific">Limnoglobus roseus</name>
    <dbReference type="NCBI Taxonomy" id="2598579"/>
    <lineage>
        <taxon>Bacteria</taxon>
        <taxon>Pseudomonadati</taxon>
        <taxon>Planctomycetota</taxon>
        <taxon>Planctomycetia</taxon>
        <taxon>Gemmatales</taxon>
        <taxon>Gemmataceae</taxon>
        <taxon>Limnoglobus</taxon>
    </lineage>
</organism>
<evidence type="ECO:0008006" key="3">
    <source>
        <dbReference type="Google" id="ProtNLM"/>
    </source>
</evidence>
<evidence type="ECO:0000313" key="1">
    <source>
        <dbReference type="EMBL" id="QEL15246.1"/>
    </source>
</evidence>
<dbReference type="Proteomes" id="UP000324974">
    <property type="component" value="Chromosome"/>
</dbReference>
<keyword evidence="2" id="KW-1185">Reference proteome</keyword>
<accession>A0A5C1AB49</accession>
<dbReference type="AlphaFoldDB" id="A0A5C1AB49"/>
<dbReference type="KEGG" id="lrs:PX52LOC_02161"/>
<reference evidence="2" key="1">
    <citation type="submission" date="2019-08" db="EMBL/GenBank/DDBJ databases">
        <title>Limnoglobus roseus gen. nov., sp. nov., a novel freshwater planctomycete with a giant genome from the family Gemmataceae.</title>
        <authorList>
            <person name="Kulichevskaya I.S."/>
            <person name="Naumoff D.G."/>
            <person name="Miroshnikov K."/>
            <person name="Ivanova A."/>
            <person name="Philippov D.A."/>
            <person name="Hakobyan A."/>
            <person name="Rijpstra I.C."/>
            <person name="Sinninghe Damste J.S."/>
            <person name="Liesack W."/>
            <person name="Dedysh S.N."/>
        </authorList>
    </citation>
    <scope>NUCLEOTIDE SEQUENCE [LARGE SCALE GENOMIC DNA]</scope>
    <source>
        <strain evidence="2">PX52</strain>
    </source>
</reference>